<comment type="caution">
    <text evidence="2">The sequence shown here is derived from an EMBL/GenBank/DDBJ whole genome shotgun (WGS) entry which is preliminary data.</text>
</comment>
<dbReference type="InterPro" id="IPR043502">
    <property type="entry name" value="DNA/RNA_pol_sf"/>
</dbReference>
<dbReference type="PROSITE" id="PS50878">
    <property type="entry name" value="RT_POL"/>
    <property type="match status" value="1"/>
</dbReference>
<dbReference type="InterPro" id="IPR000477">
    <property type="entry name" value="RT_dom"/>
</dbReference>
<protein>
    <recommendedName>
        <fullName evidence="1">Reverse transcriptase domain-containing protein</fullName>
    </recommendedName>
</protein>
<evidence type="ECO:0000313" key="2">
    <source>
        <dbReference type="EMBL" id="KAD7116832.1"/>
    </source>
</evidence>
<dbReference type="PANTHER" id="PTHR33064:SF37">
    <property type="entry name" value="RIBONUCLEASE H"/>
    <property type="match status" value="1"/>
</dbReference>
<dbReference type="InterPro" id="IPR043128">
    <property type="entry name" value="Rev_trsase/Diguanyl_cyclase"/>
</dbReference>
<proteinExistence type="predicted"/>
<dbReference type="SUPFAM" id="SSF56672">
    <property type="entry name" value="DNA/RNA polymerases"/>
    <property type="match status" value="1"/>
</dbReference>
<sequence>MSCMELQSFPNLICVPVIIRFESSHRISKKQPFVPTLDIEFHVMPFGLTNAPSTFQSVMNDLFRPFLRRFILVFFDDILIYSRTLEQHHAHLRTALELLYAHLFYAKMSKCCFGQPQVLFLGHLISEKGVQVDQEKIFAIQSWPIPTTVKEVRGFLGLTDYYRRYVQGLKERNHASRRFHSASRGVRLKAKRGKKKTSQVELDDPVNTFGWFMGPIRDPYLADLQLDEADQQLMDVGS</sequence>
<feature type="domain" description="Reverse transcriptase" evidence="1">
    <location>
        <begin position="1"/>
        <end position="125"/>
    </location>
</feature>
<dbReference type="AlphaFoldDB" id="A0A5N6PU05"/>
<dbReference type="Gene3D" id="3.30.70.270">
    <property type="match status" value="2"/>
</dbReference>
<dbReference type="Proteomes" id="UP000326396">
    <property type="component" value="Linkage Group LG10"/>
</dbReference>
<dbReference type="OrthoDB" id="1928132at2759"/>
<evidence type="ECO:0000313" key="3">
    <source>
        <dbReference type="Proteomes" id="UP000326396"/>
    </source>
</evidence>
<reference evidence="2 3" key="1">
    <citation type="submission" date="2019-05" db="EMBL/GenBank/DDBJ databases">
        <title>Mikania micrantha, genome provides insights into the molecular mechanism of rapid growth.</title>
        <authorList>
            <person name="Liu B."/>
        </authorList>
    </citation>
    <scope>NUCLEOTIDE SEQUENCE [LARGE SCALE GENOMIC DNA]</scope>
    <source>
        <strain evidence="2">NLD-2019</strain>
        <tissue evidence="2">Leaf</tissue>
    </source>
</reference>
<organism evidence="2 3">
    <name type="scientific">Mikania micrantha</name>
    <name type="common">bitter vine</name>
    <dbReference type="NCBI Taxonomy" id="192012"/>
    <lineage>
        <taxon>Eukaryota</taxon>
        <taxon>Viridiplantae</taxon>
        <taxon>Streptophyta</taxon>
        <taxon>Embryophyta</taxon>
        <taxon>Tracheophyta</taxon>
        <taxon>Spermatophyta</taxon>
        <taxon>Magnoliopsida</taxon>
        <taxon>eudicotyledons</taxon>
        <taxon>Gunneridae</taxon>
        <taxon>Pentapetalae</taxon>
        <taxon>asterids</taxon>
        <taxon>campanulids</taxon>
        <taxon>Asterales</taxon>
        <taxon>Asteraceae</taxon>
        <taxon>Asteroideae</taxon>
        <taxon>Heliantheae alliance</taxon>
        <taxon>Eupatorieae</taxon>
        <taxon>Mikania</taxon>
    </lineage>
</organism>
<gene>
    <name evidence="2" type="ORF">E3N88_04100</name>
</gene>
<dbReference type="CDD" id="cd01647">
    <property type="entry name" value="RT_LTR"/>
    <property type="match status" value="1"/>
</dbReference>
<dbReference type="InterPro" id="IPR051320">
    <property type="entry name" value="Viral_Replic_Matur_Polypro"/>
</dbReference>
<evidence type="ECO:0000259" key="1">
    <source>
        <dbReference type="PROSITE" id="PS50878"/>
    </source>
</evidence>
<keyword evidence="3" id="KW-1185">Reference proteome</keyword>
<dbReference type="Pfam" id="PF00078">
    <property type="entry name" value="RVT_1"/>
    <property type="match status" value="1"/>
</dbReference>
<dbReference type="PANTHER" id="PTHR33064">
    <property type="entry name" value="POL PROTEIN"/>
    <property type="match status" value="1"/>
</dbReference>
<dbReference type="FunFam" id="3.30.70.270:FF:000003">
    <property type="entry name" value="Transposon Ty3-G Gag-Pol polyprotein"/>
    <property type="match status" value="1"/>
</dbReference>
<name>A0A5N6PU05_9ASTR</name>
<dbReference type="EMBL" id="SZYD01000002">
    <property type="protein sequence ID" value="KAD7116832.1"/>
    <property type="molecule type" value="Genomic_DNA"/>
</dbReference>
<accession>A0A5N6PU05</accession>